<reference evidence="3" key="2">
    <citation type="submission" date="2019-10" db="EMBL/GenBank/DDBJ databases">
        <title>Conservation and host-specific expression of non-tandemly repeated heterogenous ribosome RNA gene in arbuscular mycorrhizal fungi.</title>
        <authorList>
            <person name="Maeda T."/>
            <person name="Kobayashi Y."/>
            <person name="Nakagawa T."/>
            <person name="Ezawa T."/>
            <person name="Yamaguchi K."/>
            <person name="Bino T."/>
            <person name="Nishimoto Y."/>
            <person name="Shigenobu S."/>
            <person name="Kawaguchi M."/>
        </authorList>
    </citation>
    <scope>NUCLEOTIDE SEQUENCE</scope>
    <source>
        <strain evidence="3">HR1</strain>
    </source>
</reference>
<proteinExistence type="predicted"/>
<comment type="caution">
    <text evidence="2">The sequence shown here is derived from an EMBL/GenBank/DDBJ whole genome shotgun (WGS) entry which is preliminary data.</text>
</comment>
<dbReference type="Gene3D" id="3.30.1330.30">
    <property type="match status" value="1"/>
</dbReference>
<reference evidence="2 4" key="1">
    <citation type="submission" date="2017-11" db="EMBL/GenBank/DDBJ databases">
        <title>The genome of Rhizophagus clarus HR1 reveals common genetic basis of auxotrophy among arbuscular mycorrhizal fungi.</title>
        <authorList>
            <person name="Kobayashi Y."/>
        </authorList>
    </citation>
    <scope>NUCLEOTIDE SEQUENCE [LARGE SCALE GENOMIC DNA]</scope>
    <source>
        <strain evidence="2 4">HR1</strain>
    </source>
</reference>
<dbReference type="GO" id="GO:0034965">
    <property type="term" value="P:intronic box C/D snoRNA processing"/>
    <property type="evidence" value="ECO:0007669"/>
    <property type="project" value="TreeGrafter"/>
</dbReference>
<dbReference type="Pfam" id="PF08228">
    <property type="entry name" value="RNase_P_pop3"/>
    <property type="match status" value="1"/>
</dbReference>
<feature type="region of interest" description="Disordered" evidence="1">
    <location>
        <begin position="1"/>
        <end position="52"/>
    </location>
</feature>
<feature type="compositionally biased region" description="Polar residues" evidence="1">
    <location>
        <begin position="35"/>
        <end position="51"/>
    </location>
</feature>
<dbReference type="Proteomes" id="UP000615446">
    <property type="component" value="Unassembled WGS sequence"/>
</dbReference>
<name>A0A2Z6RSH2_9GLOM</name>
<evidence type="ECO:0000313" key="3">
    <source>
        <dbReference type="EMBL" id="GES75498.1"/>
    </source>
</evidence>
<dbReference type="InterPro" id="IPR029064">
    <property type="entry name" value="Ribosomal_eL30-like_sf"/>
</dbReference>
<sequence>MSQKQQIIPIDKHSQGFKDRNNNNRSSQNQGGGSKNETQRVNSYTGNTIRTQEQKRKTVFKAVLDSPFNINWPEVSIKDQNEILDALCETLLIMKKPSKKRNKKIKVLEVESNDDEFNKNDTSSNKLEDISSIRSNICFGINEVTKHLERMTSPHPLISAIPNYQSNSSKKYQLLEMVFVCKADLLPQLYSHFPTLCSIAGDVLLVPLPFGASKRISDAVNFKRVSCIGVKINAPEFTNIYKMVKEKVKFVSTPWLNPLKPPENLLNQRKILEEEFTHSLSSNNSFKRKQVEMTYDKPKIKVEVASSSHATSSPSTFLFGQQPQIKIEPTSTQLKQTGFDYVPTRIKQLITTAPINKDQAREKRREKKLKYRQKKMNIN</sequence>
<feature type="compositionally biased region" description="Basic and acidic residues" evidence="1">
    <location>
        <begin position="10"/>
        <end position="22"/>
    </location>
</feature>
<keyword evidence="4" id="KW-1185">Reference proteome</keyword>
<dbReference type="GO" id="GO:0008033">
    <property type="term" value="P:tRNA processing"/>
    <property type="evidence" value="ECO:0007669"/>
    <property type="project" value="InterPro"/>
</dbReference>
<dbReference type="GO" id="GO:0000171">
    <property type="term" value="F:ribonuclease MRP activity"/>
    <property type="evidence" value="ECO:0007669"/>
    <property type="project" value="TreeGrafter"/>
</dbReference>
<accession>A0A2Z6RSH2</accession>
<dbReference type="STRING" id="94130.A0A2Z6RSH2"/>
<dbReference type="InterPro" id="IPR013241">
    <property type="entry name" value="RNase_P_Pop3"/>
</dbReference>
<dbReference type="EMBL" id="BLAL01000016">
    <property type="protein sequence ID" value="GES75498.1"/>
    <property type="molecule type" value="Genomic_DNA"/>
</dbReference>
<dbReference type="GO" id="GO:0005829">
    <property type="term" value="C:cytosol"/>
    <property type="evidence" value="ECO:0007669"/>
    <property type="project" value="TreeGrafter"/>
</dbReference>
<evidence type="ECO:0000256" key="1">
    <source>
        <dbReference type="SAM" id="MobiDB-lite"/>
    </source>
</evidence>
<dbReference type="GO" id="GO:0005655">
    <property type="term" value="C:nucleolar ribonuclease P complex"/>
    <property type="evidence" value="ECO:0007669"/>
    <property type="project" value="TreeGrafter"/>
</dbReference>
<dbReference type="Proteomes" id="UP000247702">
    <property type="component" value="Unassembled WGS sequence"/>
</dbReference>
<feature type="compositionally biased region" description="Basic residues" evidence="1">
    <location>
        <begin position="364"/>
        <end position="379"/>
    </location>
</feature>
<organism evidence="2 4">
    <name type="scientific">Rhizophagus clarus</name>
    <dbReference type="NCBI Taxonomy" id="94130"/>
    <lineage>
        <taxon>Eukaryota</taxon>
        <taxon>Fungi</taxon>
        <taxon>Fungi incertae sedis</taxon>
        <taxon>Mucoromycota</taxon>
        <taxon>Glomeromycotina</taxon>
        <taxon>Glomeromycetes</taxon>
        <taxon>Glomerales</taxon>
        <taxon>Glomeraceae</taxon>
        <taxon>Rhizophagus</taxon>
    </lineage>
</organism>
<dbReference type="PANTHER" id="PTHR28272">
    <property type="entry name" value="RIBONUCLEASES P/MRP PROTEIN SUBUNIT POP3"/>
    <property type="match status" value="1"/>
</dbReference>
<evidence type="ECO:0000313" key="4">
    <source>
        <dbReference type="Proteomes" id="UP000247702"/>
    </source>
</evidence>
<dbReference type="PANTHER" id="PTHR28272:SF1">
    <property type="entry name" value="RIBONUCLEASES P_MRP PROTEIN SUBUNIT POP3"/>
    <property type="match status" value="1"/>
</dbReference>
<gene>
    <name evidence="3" type="ORF">RCL2_000292800</name>
    <name evidence="2" type="ORF">RclHR1_02470010</name>
</gene>
<protein>
    <submittedName>
        <fullName evidence="2">Uncharacterized protein</fullName>
    </submittedName>
</protein>
<feature type="region of interest" description="Disordered" evidence="1">
    <location>
        <begin position="357"/>
        <end position="379"/>
    </location>
</feature>
<dbReference type="OrthoDB" id="20109at2759"/>
<dbReference type="EMBL" id="BEXD01001635">
    <property type="protein sequence ID" value="GBB95066.1"/>
    <property type="molecule type" value="Genomic_DNA"/>
</dbReference>
<dbReference type="GO" id="GO:0006364">
    <property type="term" value="P:rRNA processing"/>
    <property type="evidence" value="ECO:0007669"/>
    <property type="project" value="InterPro"/>
</dbReference>
<dbReference type="AlphaFoldDB" id="A0A2Z6RSH2"/>
<evidence type="ECO:0000313" key="2">
    <source>
        <dbReference type="EMBL" id="GBB95066.1"/>
    </source>
</evidence>
<dbReference type="SUPFAM" id="SSF55315">
    <property type="entry name" value="L30e-like"/>
    <property type="match status" value="1"/>
</dbReference>
<dbReference type="GO" id="GO:0000172">
    <property type="term" value="C:ribonuclease MRP complex"/>
    <property type="evidence" value="ECO:0007669"/>
    <property type="project" value="TreeGrafter"/>
</dbReference>
<dbReference type="GO" id="GO:0004526">
    <property type="term" value="F:ribonuclease P activity"/>
    <property type="evidence" value="ECO:0007669"/>
    <property type="project" value="TreeGrafter"/>
</dbReference>